<comment type="similarity">
    <text evidence="4">Belongs to the TonB-dependent receptor family.</text>
</comment>
<comment type="subcellular location">
    <subcellularLocation>
        <location evidence="1 4">Cell outer membrane</location>
    </subcellularLocation>
</comment>
<dbReference type="Gene3D" id="2.170.130.10">
    <property type="entry name" value="TonB-dependent receptor, plug domain"/>
    <property type="match status" value="1"/>
</dbReference>
<dbReference type="RefSeq" id="WP_229786015.1">
    <property type="nucleotide sequence ID" value="NZ_BMXU01000001.1"/>
</dbReference>
<keyword evidence="3" id="KW-0998">Cell outer membrane</keyword>
<feature type="domain" description="TonB-dependent receptor-like beta-barrel" evidence="5">
    <location>
        <begin position="426"/>
        <end position="730"/>
    </location>
</feature>
<evidence type="ECO:0000313" key="8">
    <source>
        <dbReference type="Proteomes" id="UP001595607"/>
    </source>
</evidence>
<evidence type="ECO:0000256" key="4">
    <source>
        <dbReference type="RuleBase" id="RU003357"/>
    </source>
</evidence>
<dbReference type="Pfam" id="PF07715">
    <property type="entry name" value="Plug"/>
    <property type="match status" value="1"/>
</dbReference>
<keyword evidence="8" id="KW-1185">Reference proteome</keyword>
<keyword evidence="2 4" id="KW-0472">Membrane</keyword>
<evidence type="ECO:0000256" key="3">
    <source>
        <dbReference type="ARBA" id="ARBA00023237"/>
    </source>
</evidence>
<dbReference type="PANTHER" id="PTHR40980">
    <property type="entry name" value="PLUG DOMAIN-CONTAINING PROTEIN"/>
    <property type="match status" value="1"/>
</dbReference>
<sequence length="830" mass="91963">MSSDDGGDVITVRGVFIPNEQESSSQVATFLDDEDLARTGDATAAEALTRLSGLSVVGGRFAYIRGLGDRYSSALLNGSPLPSPDPLRRTVPLDLFPSNILSGAAVQKTFSADYPGEFGGGIIDLRTTRLPSEPFLTLKAGSAYNSETTGKDGLFVRGGDSDWTGFSFGLRDVPDPLQAVLDSDQRLNELSDRQIEIVGESLINSPLTVIQSGELGPNWNGSIEGGTSFLKGDLEIGLVGVVGYNQQWTTERAKRQTVRGDVLAFDFDATETILDVTANALTSASANWGQQEIQSTLFYVHSTSKEAQISEGLDFDAQGENSFTESSGWYERELIMFQTSGDHVLGDFELNWRGALAESSRDAPYERFVQREVDDTGTPRYSVANRNGTNFSFLEDQVASGGADLSYSAMMFDGLNQIFTVGYDFSTTERTYDFFSFRFAGGNSLPDDVQLARTDFLFSPDNIDPARFELIEVSSVNDSYEAELTVNAAFAQADLELTPFIRSTLGVRYEDAEQFVFTRDRFGNVGTRSDLNNDYVLPAATITWNFADDMQLRFGYSETITRPQFRELARSSYFDPQNDRVYRGNDGLIDSQLTNYDARVEWYLGREQFVTLAGFYKEIENPIEEIQIENGTFVFETTFINSPKAELFGLEAEYRNTFMMPFGGAWFEDRDWLFSANYTYTNSEVQAEEGDLIVDPLSGRLVEASLFGLDGADLQGAPEHIANTQFGWESDREQMTLLVGYVSNRILQRGIPLAGAELPDIVEEPGVQLDLVYRRDFEVKGRDFTLGISGRNLLNTEHREFQNSGGSLGETEFNTYDRGMSLSASLSASF</sequence>
<keyword evidence="4" id="KW-0798">TonB box</keyword>
<comment type="caution">
    <text evidence="7">The sequence shown here is derived from an EMBL/GenBank/DDBJ whole genome shotgun (WGS) entry which is preliminary data.</text>
</comment>
<gene>
    <name evidence="7" type="ORF">ACFONP_07170</name>
</gene>
<accession>A0ABV7MCY2</accession>
<dbReference type="InterPro" id="IPR000531">
    <property type="entry name" value="Beta-barrel_TonB"/>
</dbReference>
<organism evidence="7 8">
    <name type="scientific">Parvularcula lutaonensis</name>
    <dbReference type="NCBI Taxonomy" id="491923"/>
    <lineage>
        <taxon>Bacteria</taxon>
        <taxon>Pseudomonadati</taxon>
        <taxon>Pseudomonadota</taxon>
        <taxon>Alphaproteobacteria</taxon>
        <taxon>Parvularculales</taxon>
        <taxon>Parvularculaceae</taxon>
        <taxon>Parvularcula</taxon>
    </lineage>
</organism>
<evidence type="ECO:0000256" key="1">
    <source>
        <dbReference type="ARBA" id="ARBA00004442"/>
    </source>
</evidence>
<proteinExistence type="inferred from homology"/>
<evidence type="ECO:0000313" key="7">
    <source>
        <dbReference type="EMBL" id="MFC3302509.1"/>
    </source>
</evidence>
<dbReference type="Gene3D" id="2.40.170.20">
    <property type="entry name" value="TonB-dependent receptor, beta-barrel domain"/>
    <property type="match status" value="1"/>
</dbReference>
<evidence type="ECO:0000256" key="2">
    <source>
        <dbReference type="ARBA" id="ARBA00023136"/>
    </source>
</evidence>
<dbReference type="PANTHER" id="PTHR40980:SF5">
    <property type="entry name" value="TONB-DEPENDENT RECEPTOR"/>
    <property type="match status" value="1"/>
</dbReference>
<name>A0ABV7MCY2_9PROT</name>
<dbReference type="SUPFAM" id="SSF56935">
    <property type="entry name" value="Porins"/>
    <property type="match status" value="1"/>
</dbReference>
<reference evidence="8" key="1">
    <citation type="journal article" date="2019" name="Int. J. Syst. Evol. Microbiol.">
        <title>The Global Catalogue of Microorganisms (GCM) 10K type strain sequencing project: providing services to taxonomists for standard genome sequencing and annotation.</title>
        <authorList>
            <consortium name="The Broad Institute Genomics Platform"/>
            <consortium name="The Broad Institute Genome Sequencing Center for Infectious Disease"/>
            <person name="Wu L."/>
            <person name="Ma J."/>
        </authorList>
    </citation>
    <scope>NUCLEOTIDE SEQUENCE [LARGE SCALE GENOMIC DNA]</scope>
    <source>
        <strain evidence="8">KCTC 22245</strain>
    </source>
</reference>
<evidence type="ECO:0000259" key="6">
    <source>
        <dbReference type="Pfam" id="PF07715"/>
    </source>
</evidence>
<feature type="domain" description="TonB-dependent receptor plug" evidence="6">
    <location>
        <begin position="22"/>
        <end position="121"/>
    </location>
</feature>
<evidence type="ECO:0000259" key="5">
    <source>
        <dbReference type="Pfam" id="PF00593"/>
    </source>
</evidence>
<dbReference type="Proteomes" id="UP001595607">
    <property type="component" value="Unassembled WGS sequence"/>
</dbReference>
<keyword evidence="7" id="KW-0675">Receptor</keyword>
<dbReference type="Pfam" id="PF00593">
    <property type="entry name" value="TonB_dep_Rec_b-barrel"/>
    <property type="match status" value="1"/>
</dbReference>
<dbReference type="InterPro" id="IPR012910">
    <property type="entry name" value="Plug_dom"/>
</dbReference>
<dbReference type="InterPro" id="IPR037066">
    <property type="entry name" value="Plug_dom_sf"/>
</dbReference>
<dbReference type="EMBL" id="JBHRVA010000002">
    <property type="protein sequence ID" value="MFC3302509.1"/>
    <property type="molecule type" value="Genomic_DNA"/>
</dbReference>
<protein>
    <submittedName>
        <fullName evidence="7">TonB-dependent receptor domain-containing protein</fullName>
    </submittedName>
</protein>
<dbReference type="InterPro" id="IPR036942">
    <property type="entry name" value="Beta-barrel_TonB_sf"/>
</dbReference>